<dbReference type="Gene3D" id="1.20.59.20">
    <property type="match status" value="1"/>
</dbReference>
<feature type="binding site" evidence="8">
    <location>
        <begin position="36"/>
        <end position="41"/>
    </location>
    <ligand>
        <name>ATP</name>
        <dbReference type="ChEBI" id="CHEBI:30616"/>
    </ligand>
</feature>
<dbReference type="NCBIfam" id="TIGR02432">
    <property type="entry name" value="lysidine_TilS_N"/>
    <property type="match status" value="1"/>
</dbReference>
<dbReference type="Pfam" id="PF11734">
    <property type="entry name" value="TilS_C"/>
    <property type="match status" value="1"/>
</dbReference>
<evidence type="ECO:0000256" key="2">
    <source>
        <dbReference type="ARBA" id="ARBA00022490"/>
    </source>
</evidence>
<evidence type="ECO:0000256" key="3">
    <source>
        <dbReference type="ARBA" id="ARBA00022598"/>
    </source>
</evidence>
<accession>A0A6S6XVI4</accession>
<sequence length="440" mass="49117">MASSRNRPATDSLPQLVGQRLAPYLARGRRVTVAYSGGLDSTVLLHLLATLQREGAALSLCAVHVNHGLSPNAAGWQQHCEGFCRELDIPLLCVSVLVGQGSGEGLEGAARRARYEVLHGLPSDWIALAHHRDDQVETLLLNLLRGTGSVGAGAMAERTGKLLRPLLPVPRARLHDYAVHHGLRWVEDESNENNIFRRNYLRNEIIPRIVSHFPAASENLARAAQGFRAAAGLLENLARQDFGNGSRLSVDTLSQLSTDRAENLLYWYLRWQGAKVRSRGELEEFIRQLVAATPDAAPCLRLGDFAIHRYRGEVWVVPEIAEAENALLWQGEYRLPWMGGEILIQRGPGGEIRQELLDKGRVSFRLRRGGERLQLGRTRKNRPLKDWLRESAIPPWIRERLPLMYCNEDLVWVPGVGVAAEYRNEGEDSGIGLEFSGLTW</sequence>
<dbReference type="GO" id="GO:0005524">
    <property type="term" value="F:ATP binding"/>
    <property type="evidence" value="ECO:0007669"/>
    <property type="project" value="UniProtKB-UniRule"/>
</dbReference>
<dbReference type="PANTHER" id="PTHR43033">
    <property type="entry name" value="TRNA(ILE)-LYSIDINE SYNTHASE-RELATED"/>
    <property type="match status" value="1"/>
</dbReference>
<name>A0A6S6XVI4_9PROT</name>
<dbReference type="InterPro" id="IPR014729">
    <property type="entry name" value="Rossmann-like_a/b/a_fold"/>
</dbReference>
<dbReference type="InterPro" id="IPR012094">
    <property type="entry name" value="tRNA_Ile_lys_synt"/>
</dbReference>
<dbReference type="InterPro" id="IPR015262">
    <property type="entry name" value="tRNA_Ile_lys_synt_subst-bd"/>
</dbReference>
<dbReference type="KEGG" id="doe:DENOEST_2794"/>
<dbReference type="OrthoDB" id="9807403at2"/>
<dbReference type="SMART" id="SM00977">
    <property type="entry name" value="TilS_C"/>
    <property type="match status" value="1"/>
</dbReference>
<evidence type="ECO:0000313" key="10">
    <source>
        <dbReference type="EMBL" id="CAB1369959.1"/>
    </source>
</evidence>
<feature type="domain" description="Lysidine-tRNA(Ile) synthetase C-terminal" evidence="9">
    <location>
        <begin position="362"/>
        <end position="435"/>
    </location>
</feature>
<evidence type="ECO:0000256" key="8">
    <source>
        <dbReference type="HAMAP-Rule" id="MF_01161"/>
    </source>
</evidence>
<keyword evidence="6 8" id="KW-0067">ATP-binding</keyword>
<evidence type="ECO:0000256" key="6">
    <source>
        <dbReference type="ARBA" id="ARBA00022840"/>
    </source>
</evidence>
<dbReference type="CDD" id="cd01992">
    <property type="entry name" value="TilS_N"/>
    <property type="match status" value="1"/>
</dbReference>
<dbReference type="RefSeq" id="WP_145772161.1">
    <property type="nucleotide sequence ID" value="NZ_LR778301.1"/>
</dbReference>
<dbReference type="InterPro" id="IPR012795">
    <property type="entry name" value="tRNA_Ile_lys_synt_N"/>
</dbReference>
<comment type="catalytic activity">
    <reaction evidence="7 8">
        <text>cytidine(34) in tRNA(Ile2) + L-lysine + ATP = lysidine(34) in tRNA(Ile2) + AMP + diphosphate + H(+)</text>
        <dbReference type="Rhea" id="RHEA:43744"/>
        <dbReference type="Rhea" id="RHEA-COMP:10625"/>
        <dbReference type="Rhea" id="RHEA-COMP:10670"/>
        <dbReference type="ChEBI" id="CHEBI:15378"/>
        <dbReference type="ChEBI" id="CHEBI:30616"/>
        <dbReference type="ChEBI" id="CHEBI:32551"/>
        <dbReference type="ChEBI" id="CHEBI:33019"/>
        <dbReference type="ChEBI" id="CHEBI:82748"/>
        <dbReference type="ChEBI" id="CHEBI:83665"/>
        <dbReference type="ChEBI" id="CHEBI:456215"/>
        <dbReference type="EC" id="6.3.4.19"/>
    </reaction>
</comment>
<dbReference type="PANTHER" id="PTHR43033:SF1">
    <property type="entry name" value="TRNA(ILE)-LYSIDINE SYNTHASE-RELATED"/>
    <property type="match status" value="1"/>
</dbReference>
<dbReference type="SUPFAM" id="SSF52402">
    <property type="entry name" value="Adenine nucleotide alpha hydrolases-like"/>
    <property type="match status" value="1"/>
</dbReference>
<dbReference type="EC" id="6.3.4.19" evidence="8"/>
<comment type="subcellular location">
    <subcellularLocation>
        <location evidence="1 8">Cytoplasm</location>
    </subcellularLocation>
</comment>
<comment type="similarity">
    <text evidence="8">Belongs to the tRNA(Ile)-lysidine synthase family.</text>
</comment>
<dbReference type="NCBIfam" id="TIGR02433">
    <property type="entry name" value="lysidine_TilS_C"/>
    <property type="match status" value="1"/>
</dbReference>
<dbReference type="GO" id="GO:0005737">
    <property type="term" value="C:cytoplasm"/>
    <property type="evidence" value="ECO:0007669"/>
    <property type="project" value="UniProtKB-SubCell"/>
</dbReference>
<keyword evidence="4 8" id="KW-0819">tRNA processing</keyword>
<dbReference type="Pfam" id="PF01171">
    <property type="entry name" value="ATP_bind_3"/>
    <property type="match status" value="1"/>
</dbReference>
<proteinExistence type="inferred from homology"/>
<keyword evidence="2 8" id="KW-0963">Cytoplasm</keyword>
<comment type="domain">
    <text evidence="8">The N-terminal region contains the highly conserved SGGXDS motif, predicted to be a P-loop motif involved in ATP binding.</text>
</comment>
<evidence type="ECO:0000313" key="11">
    <source>
        <dbReference type="Proteomes" id="UP000515733"/>
    </source>
</evidence>
<dbReference type="Pfam" id="PF09179">
    <property type="entry name" value="TilS"/>
    <property type="match status" value="1"/>
</dbReference>
<protein>
    <recommendedName>
        <fullName evidence="8">tRNA(Ile)-lysidine synthase</fullName>
        <ecNumber evidence="8">6.3.4.19</ecNumber>
    </recommendedName>
    <alternativeName>
        <fullName evidence="8">tRNA(Ile)-2-lysyl-cytidine synthase</fullName>
    </alternativeName>
    <alternativeName>
        <fullName evidence="8">tRNA(Ile)-lysidine synthetase</fullName>
    </alternativeName>
</protein>
<comment type="function">
    <text evidence="8">Ligates lysine onto the cytidine present at position 34 of the AUA codon-specific tRNA(Ile) that contains the anticodon CAU, in an ATP-dependent manner. Cytidine is converted to lysidine, thus changing the amino acid specificity of the tRNA from methionine to isoleucine.</text>
</comment>
<evidence type="ECO:0000256" key="5">
    <source>
        <dbReference type="ARBA" id="ARBA00022741"/>
    </source>
</evidence>
<gene>
    <name evidence="8 10" type="primary">tilS</name>
    <name evidence="10" type="ORF">DENOEST_2794</name>
</gene>
<dbReference type="EMBL" id="LR778301">
    <property type="protein sequence ID" value="CAB1369959.1"/>
    <property type="molecule type" value="Genomic_DNA"/>
</dbReference>
<dbReference type="GO" id="GO:0032267">
    <property type="term" value="F:tRNA(Ile)-lysidine synthase activity"/>
    <property type="evidence" value="ECO:0007669"/>
    <property type="project" value="UniProtKB-EC"/>
</dbReference>
<dbReference type="HAMAP" id="MF_01161">
    <property type="entry name" value="tRNA_Ile_lys_synt"/>
    <property type="match status" value="1"/>
</dbReference>
<keyword evidence="11" id="KW-1185">Reference proteome</keyword>
<evidence type="ECO:0000259" key="9">
    <source>
        <dbReference type="SMART" id="SM00977"/>
    </source>
</evidence>
<reference evidence="10 11" key="1">
    <citation type="submission" date="2020-03" db="EMBL/GenBank/DDBJ databases">
        <authorList>
            <consortium name="Genoscope - CEA"/>
            <person name="William W."/>
        </authorList>
    </citation>
    <scope>NUCLEOTIDE SEQUENCE [LARGE SCALE GENOMIC DNA]</scope>
    <source>
        <strain evidence="11">DSM 16959</strain>
    </source>
</reference>
<evidence type="ECO:0000256" key="4">
    <source>
        <dbReference type="ARBA" id="ARBA00022694"/>
    </source>
</evidence>
<dbReference type="InterPro" id="IPR012796">
    <property type="entry name" value="Lysidine-tRNA-synth_C"/>
</dbReference>
<dbReference type="InterPro" id="IPR011063">
    <property type="entry name" value="TilS/TtcA_N"/>
</dbReference>
<dbReference type="GO" id="GO:0006400">
    <property type="term" value="P:tRNA modification"/>
    <property type="evidence" value="ECO:0007669"/>
    <property type="project" value="UniProtKB-UniRule"/>
</dbReference>
<evidence type="ECO:0000256" key="1">
    <source>
        <dbReference type="ARBA" id="ARBA00004496"/>
    </source>
</evidence>
<dbReference type="SUPFAM" id="SSF56037">
    <property type="entry name" value="PheT/TilS domain"/>
    <property type="match status" value="1"/>
</dbReference>
<dbReference type="Gene3D" id="3.40.50.620">
    <property type="entry name" value="HUPs"/>
    <property type="match status" value="1"/>
</dbReference>
<organism evidence="10 11">
    <name type="scientific">Denitratisoma oestradiolicum</name>
    <dbReference type="NCBI Taxonomy" id="311182"/>
    <lineage>
        <taxon>Bacteria</taxon>
        <taxon>Pseudomonadati</taxon>
        <taxon>Pseudomonadota</taxon>
        <taxon>Betaproteobacteria</taxon>
        <taxon>Nitrosomonadales</taxon>
        <taxon>Sterolibacteriaceae</taxon>
        <taxon>Denitratisoma</taxon>
    </lineage>
</organism>
<evidence type="ECO:0000256" key="7">
    <source>
        <dbReference type="ARBA" id="ARBA00048539"/>
    </source>
</evidence>
<dbReference type="SUPFAM" id="SSF82829">
    <property type="entry name" value="MesJ substrate recognition domain-like"/>
    <property type="match status" value="1"/>
</dbReference>
<keyword evidence="3 8" id="KW-0436">Ligase</keyword>
<keyword evidence="5 8" id="KW-0547">Nucleotide-binding</keyword>
<dbReference type="Proteomes" id="UP000515733">
    <property type="component" value="Chromosome"/>
</dbReference>
<dbReference type="AlphaFoldDB" id="A0A6S6XVI4"/>